<feature type="region of interest" description="Disordered" evidence="2">
    <location>
        <begin position="185"/>
        <end position="274"/>
    </location>
</feature>
<dbReference type="EMBL" id="KQ001742">
    <property type="protein sequence ID" value="KJP85189.1"/>
    <property type="molecule type" value="Genomic_DNA"/>
</dbReference>
<evidence type="ECO:0000256" key="1">
    <source>
        <dbReference type="SAM" id="Coils"/>
    </source>
</evidence>
<dbReference type="OrthoDB" id="375150at2759"/>
<dbReference type="GeneID" id="24270497"/>
<evidence type="ECO:0000256" key="2">
    <source>
        <dbReference type="SAM" id="MobiDB-lite"/>
    </source>
</evidence>
<dbReference type="Pfam" id="PF12879">
    <property type="entry name" value="SICA_C"/>
    <property type="match status" value="1"/>
</dbReference>
<feature type="domain" description="Schizont-infected cell agglutination extracellular alpha" evidence="4">
    <location>
        <begin position="7"/>
        <end position="149"/>
    </location>
</feature>
<dbReference type="InterPro" id="IPR024288">
    <property type="entry name" value="SICA_C"/>
</dbReference>
<protein>
    <recommendedName>
        <fullName evidence="7">Schizont-infected cell agglutination C-terminal domain-containing protein</fullName>
    </recommendedName>
</protein>
<evidence type="ECO:0000259" key="4">
    <source>
        <dbReference type="Pfam" id="PF12887"/>
    </source>
</evidence>
<feature type="domain" description="Schizont-infected cell agglutination C-terminal" evidence="3">
    <location>
        <begin position="971"/>
        <end position="1065"/>
    </location>
</feature>
<keyword evidence="1" id="KW-0175">Coiled coil</keyword>
<feature type="compositionally biased region" description="Low complexity" evidence="2">
    <location>
        <begin position="214"/>
        <end position="246"/>
    </location>
</feature>
<feature type="compositionally biased region" description="Pro residues" evidence="2">
    <location>
        <begin position="690"/>
        <end position="701"/>
    </location>
</feature>
<feature type="compositionally biased region" description="Low complexity" evidence="2">
    <location>
        <begin position="727"/>
        <end position="737"/>
    </location>
</feature>
<name>A0A0D9QDZ6_PLAFR</name>
<dbReference type="Pfam" id="PF12887">
    <property type="entry name" value="SICA_alpha"/>
    <property type="match status" value="1"/>
</dbReference>
<feature type="region of interest" description="Disordered" evidence="2">
    <location>
        <begin position="543"/>
        <end position="898"/>
    </location>
</feature>
<accession>A0A0D9QDZ6</accession>
<keyword evidence="6" id="KW-1185">Reference proteome</keyword>
<feature type="compositionally biased region" description="Low complexity" evidence="2">
    <location>
        <begin position="573"/>
        <end position="585"/>
    </location>
</feature>
<organism evidence="5 6">
    <name type="scientific">Plasmodium fragile</name>
    <dbReference type="NCBI Taxonomy" id="5857"/>
    <lineage>
        <taxon>Eukaryota</taxon>
        <taxon>Sar</taxon>
        <taxon>Alveolata</taxon>
        <taxon>Apicomplexa</taxon>
        <taxon>Aconoidasida</taxon>
        <taxon>Haemosporida</taxon>
        <taxon>Plasmodiidae</taxon>
        <taxon>Plasmodium</taxon>
        <taxon>Plasmodium (Plasmodium)</taxon>
    </lineage>
</organism>
<evidence type="ECO:0000313" key="5">
    <source>
        <dbReference type="EMBL" id="KJP85189.1"/>
    </source>
</evidence>
<feature type="compositionally biased region" description="Pro residues" evidence="2">
    <location>
        <begin position="616"/>
        <end position="628"/>
    </location>
</feature>
<feature type="compositionally biased region" description="Polar residues" evidence="2">
    <location>
        <begin position="877"/>
        <end position="889"/>
    </location>
</feature>
<evidence type="ECO:0000259" key="3">
    <source>
        <dbReference type="Pfam" id="PF12879"/>
    </source>
</evidence>
<sequence>MEALQKEIAKNMKGENDKEDGIPETLCSTYQTGNEPVSEEDKARCALLARIMFYIDGLNGEGSTVDQRRENTNMKQIEDAMKCIIGSVYIRKIMKLACWEQRIREHALNAVDEHVNEMQGTSRSRKCVNWEFGNTCVGGFIPESKITQWMLSDRTVTDRVQDAARDSSCAGQDWTRRIQATEQRANEGIHATQCAGSQGKAHFNATSGHGDQGSPRPAAAAKPVAAKPASPPSSGTGGTTSTTTATSGGGGTGKGRDAAAGPKEGTKTAPAGECQGDRLSEWKHKPVYVVQPHNKDHLQKLNKVLEDFKEYMDEHKDKEQAYGANCYNAGWDDIDKDNVHYMGQKVADVVRCRFMTLALGFANGWTATKQDRNDTVKMDPEEQNSLRCEVVNVFGHLLRHRYCPQQEKWRRGTEYAGIAFKQMKSPEQHGHGGLGGPVMEGKCTMCGYGHNKQHVDAVNLDIVNWLLQQTKILEGMEQIEGGADCNTKWKEYTANKRKDDDNSKVDEKKITEIKEQEKEVVEAAKKTIEDLKKKVEEEIAHKAKAAPNASDQSNKTGQDSSPKASGKEKASNGPQGTGTTPSGTSADTSNLGRADVTPGRKDGGSQPQAPASPVLPAAPPPPAPPPEPAPEEGKNGAQGDAAPAPPAGAELGRKGDAGPAGPQGETGAEGEAGPTGPQADPASGAAAGPVQPPRPAPPPGRPSGTEDQATTSPLPAAPQPPKKDDTTPVTAPAATSPGKATCPGSNGPSPGVSISCETTSDEVLGMTPEVTKLLAQDEKERAKAPISPNPSSETGPAVNVPEPQPAPKDPEPDKAQRPCSPDDFDLSSSFGGGTPTHCTKGASSTSSSDSTSSCSGTKSKEAVAGGGSTAGGPNAITGGTQDGHTSRSAQPAPFPFDPVNIFTQDIENVAGGFVPPVPAHGTVRSSNNNQGPGHVSHAVPDLTGDVLTATTPILFFLTSVIVALLGYSLWKYFAHLAKRGRTYRTIRDVPSPPLDEDILEHLQRGELPPPDYGYTMIRDRQPGRLPARRRRPPRVHKRTIIELHLEVLNECEATEWENVKEHYLQIVDLMRDDDTNNSILGVYTSNQGLSGNHVSFTVDPSTDADGTDACPPHDPDPCSCMDTIQLPTDPCPPNAHDPDPWSCMENIQFATDPCPPNEDDRWNCMETIHTDTAPSPSTGCGPATSDYIHWIHWIHRNKHIVRACTTQPWFLQLKAHWKQHVREHMVADAASGEHRTAATMERKKLDAWKEWVAQQHRQMSMYCEEAWFTHLLNNVEEETVPQHGQVPRVAKHLEVEHVMGLEDMLRVRHLPRSQLHKQPYMKKPLTAHTWMLLLAFVIEHCELESSMQEKELYLDALLDKL</sequence>
<dbReference type="InterPro" id="IPR024290">
    <property type="entry name" value="SICA_extracell_a"/>
</dbReference>
<feature type="compositionally biased region" description="Low complexity" evidence="2">
    <location>
        <begin position="657"/>
        <end position="689"/>
    </location>
</feature>
<feature type="compositionally biased region" description="Low complexity" evidence="2">
    <location>
        <begin position="838"/>
        <end position="857"/>
    </location>
</feature>
<proteinExistence type="predicted"/>
<dbReference type="Proteomes" id="UP000054561">
    <property type="component" value="Unassembled WGS sequence"/>
</dbReference>
<reference evidence="5 6" key="1">
    <citation type="submission" date="2014-03" db="EMBL/GenBank/DDBJ databases">
        <title>The Genome Sequence of Plasmodium fragile nilgiri.</title>
        <authorList>
            <consortium name="The Broad Institute Genomics Platform"/>
            <consortium name="The Broad Institute Genome Sequencing Center for Infectious Disease"/>
            <person name="Neafsey D."/>
            <person name="Duraisingh M."/>
            <person name="Young S.K."/>
            <person name="Zeng Q."/>
            <person name="Gargeya S."/>
            <person name="Abouelleil A."/>
            <person name="Alvarado L."/>
            <person name="Chapman S.B."/>
            <person name="Gainer-Dewar J."/>
            <person name="Goldberg J."/>
            <person name="Griggs A."/>
            <person name="Gujja S."/>
            <person name="Hansen M."/>
            <person name="Howarth C."/>
            <person name="Imamovic A."/>
            <person name="Larimer J."/>
            <person name="Pearson M."/>
            <person name="Poon T.W."/>
            <person name="Priest M."/>
            <person name="Roberts A."/>
            <person name="Saif S."/>
            <person name="Shea T."/>
            <person name="Sykes S."/>
            <person name="Wortman J."/>
            <person name="Nusbaum C."/>
            <person name="Birren B."/>
        </authorList>
    </citation>
    <scope>NUCLEOTIDE SEQUENCE [LARGE SCALE GENOMIC DNA]</scope>
    <source>
        <strain evidence="6">nilgiri</strain>
    </source>
</reference>
<evidence type="ECO:0008006" key="7">
    <source>
        <dbReference type="Google" id="ProtNLM"/>
    </source>
</evidence>
<dbReference type="RefSeq" id="XP_012338208.1">
    <property type="nucleotide sequence ID" value="XM_012482785.1"/>
</dbReference>
<dbReference type="VEuPathDB" id="PlasmoDB:AK88_05183"/>
<feature type="coiled-coil region" evidence="1">
    <location>
        <begin position="514"/>
        <end position="541"/>
    </location>
</feature>
<gene>
    <name evidence="5" type="ORF">AK88_05183</name>
</gene>
<evidence type="ECO:0000313" key="6">
    <source>
        <dbReference type="Proteomes" id="UP000054561"/>
    </source>
</evidence>
<feature type="compositionally biased region" description="Polar residues" evidence="2">
    <location>
        <begin position="549"/>
        <end position="563"/>
    </location>
</feature>